<dbReference type="Pfam" id="PF01926">
    <property type="entry name" value="MMR_HSR1"/>
    <property type="match status" value="1"/>
</dbReference>
<dbReference type="EMBL" id="JANIEX010000464">
    <property type="protein sequence ID" value="KAJ3566735.1"/>
    <property type="molecule type" value="Genomic_DNA"/>
</dbReference>
<reference evidence="2" key="1">
    <citation type="submission" date="2022-07" db="EMBL/GenBank/DDBJ databases">
        <title>Genome Sequence of Leucocoprinus birnbaumii.</title>
        <authorList>
            <person name="Buettner E."/>
        </authorList>
    </citation>
    <scope>NUCLEOTIDE SEQUENCE</scope>
    <source>
        <strain evidence="2">VT141</strain>
    </source>
</reference>
<dbReference type="InterPro" id="IPR027417">
    <property type="entry name" value="P-loop_NTPase"/>
</dbReference>
<accession>A0AAD5YVE4</accession>
<sequence length="269" mass="29742">MARSNIIIFGESGAGKSSVINMLSANENSADISAGARGCTFEARSYDVDVLGQPATLWDTAGLDEGDAGRVPKAEAIVQLYTLLRKLSDGVSLLMFVMRAPRVKASAPQNWKLFREVICQKKVPIAIVITGLEQEDNMDAWWWNNKATFQNYDIYPGGFACITATRGKARRGGGHIFDDEYDDSRGRVRQLIRATSLATPWRVPAAEWFKTIVHTTYSTKSLDPCGIFTKTIEHKEYQEVAGDALHKLIHTCGMPEEVAKDLAQKLKGK</sequence>
<feature type="domain" description="G" evidence="1">
    <location>
        <begin position="6"/>
        <end position="128"/>
    </location>
</feature>
<keyword evidence="3" id="KW-1185">Reference proteome</keyword>
<dbReference type="SUPFAM" id="SSF52540">
    <property type="entry name" value="P-loop containing nucleoside triphosphate hydrolases"/>
    <property type="match status" value="1"/>
</dbReference>
<name>A0AAD5YVE4_9AGAR</name>
<proteinExistence type="predicted"/>
<evidence type="ECO:0000313" key="3">
    <source>
        <dbReference type="Proteomes" id="UP001213000"/>
    </source>
</evidence>
<protein>
    <recommendedName>
        <fullName evidence="1">G domain-containing protein</fullName>
    </recommendedName>
</protein>
<dbReference type="AlphaFoldDB" id="A0AAD5YVE4"/>
<dbReference type="GO" id="GO:0005525">
    <property type="term" value="F:GTP binding"/>
    <property type="evidence" value="ECO:0007669"/>
    <property type="project" value="InterPro"/>
</dbReference>
<dbReference type="Proteomes" id="UP001213000">
    <property type="component" value="Unassembled WGS sequence"/>
</dbReference>
<evidence type="ECO:0000259" key="1">
    <source>
        <dbReference type="Pfam" id="PF01926"/>
    </source>
</evidence>
<organism evidence="2 3">
    <name type="scientific">Leucocoprinus birnbaumii</name>
    <dbReference type="NCBI Taxonomy" id="56174"/>
    <lineage>
        <taxon>Eukaryota</taxon>
        <taxon>Fungi</taxon>
        <taxon>Dikarya</taxon>
        <taxon>Basidiomycota</taxon>
        <taxon>Agaricomycotina</taxon>
        <taxon>Agaricomycetes</taxon>
        <taxon>Agaricomycetidae</taxon>
        <taxon>Agaricales</taxon>
        <taxon>Agaricineae</taxon>
        <taxon>Agaricaceae</taxon>
        <taxon>Leucocoprinus</taxon>
    </lineage>
</organism>
<dbReference type="PROSITE" id="PS00675">
    <property type="entry name" value="SIGMA54_INTERACT_1"/>
    <property type="match status" value="1"/>
</dbReference>
<dbReference type="Gene3D" id="3.40.50.300">
    <property type="entry name" value="P-loop containing nucleotide triphosphate hydrolases"/>
    <property type="match status" value="1"/>
</dbReference>
<gene>
    <name evidence="2" type="ORF">NP233_g6812</name>
</gene>
<evidence type="ECO:0000313" key="2">
    <source>
        <dbReference type="EMBL" id="KAJ3566735.1"/>
    </source>
</evidence>
<dbReference type="CDD" id="cd00882">
    <property type="entry name" value="Ras_like_GTPase"/>
    <property type="match status" value="1"/>
</dbReference>
<dbReference type="InterPro" id="IPR006073">
    <property type="entry name" value="GTP-bd"/>
</dbReference>
<comment type="caution">
    <text evidence="2">The sequence shown here is derived from an EMBL/GenBank/DDBJ whole genome shotgun (WGS) entry which is preliminary data.</text>
</comment>
<dbReference type="InterPro" id="IPR025662">
    <property type="entry name" value="Sigma_54_int_dom_ATP-bd_1"/>
</dbReference>